<dbReference type="EMBL" id="BLVO01000016">
    <property type="protein sequence ID" value="GFM34564.1"/>
    <property type="molecule type" value="Genomic_DNA"/>
</dbReference>
<accession>A0A7J0BNG1</accession>
<name>A0A7J0BNG1_9BACT</name>
<dbReference type="RefSeq" id="WP_174406248.1">
    <property type="nucleotide sequence ID" value="NZ_BLVO01000016.1"/>
</dbReference>
<dbReference type="PANTHER" id="PTHR33713">
    <property type="entry name" value="ANTITOXIN YAFN-RELATED"/>
    <property type="match status" value="1"/>
</dbReference>
<protein>
    <recommendedName>
        <fullName evidence="2">Antitoxin</fullName>
    </recommendedName>
</protein>
<proteinExistence type="inferred from homology"/>
<keyword evidence="4" id="KW-1185">Reference proteome</keyword>
<dbReference type="NCBIfam" id="TIGR01552">
    <property type="entry name" value="phd_fam"/>
    <property type="match status" value="1"/>
</dbReference>
<reference evidence="3 4" key="1">
    <citation type="submission" date="2020-05" db="EMBL/GenBank/DDBJ databases">
        <title>Draft genome sequence of Desulfovibrio sp. strain HN2T.</title>
        <authorList>
            <person name="Ueno A."/>
            <person name="Tamazawa S."/>
            <person name="Tamamura S."/>
            <person name="Murakami T."/>
            <person name="Kiyama T."/>
            <person name="Inomata H."/>
            <person name="Amano Y."/>
            <person name="Miyakawa K."/>
            <person name="Tamaki H."/>
            <person name="Naganuma T."/>
            <person name="Kaneko K."/>
        </authorList>
    </citation>
    <scope>NUCLEOTIDE SEQUENCE [LARGE SCALE GENOMIC DNA]</scope>
    <source>
        <strain evidence="3 4">HN2</strain>
    </source>
</reference>
<evidence type="ECO:0000256" key="2">
    <source>
        <dbReference type="RuleBase" id="RU362080"/>
    </source>
</evidence>
<organism evidence="3 4">
    <name type="scientific">Desulfovibrio subterraneus</name>
    <dbReference type="NCBI Taxonomy" id="2718620"/>
    <lineage>
        <taxon>Bacteria</taxon>
        <taxon>Pseudomonadati</taxon>
        <taxon>Thermodesulfobacteriota</taxon>
        <taxon>Desulfovibrionia</taxon>
        <taxon>Desulfovibrionales</taxon>
        <taxon>Desulfovibrionaceae</taxon>
        <taxon>Desulfovibrio</taxon>
    </lineage>
</organism>
<dbReference type="Proteomes" id="UP000503840">
    <property type="component" value="Unassembled WGS sequence"/>
</dbReference>
<evidence type="ECO:0000313" key="4">
    <source>
        <dbReference type="Proteomes" id="UP000503840"/>
    </source>
</evidence>
<dbReference type="SUPFAM" id="SSF143120">
    <property type="entry name" value="YefM-like"/>
    <property type="match status" value="1"/>
</dbReference>
<comment type="caution">
    <text evidence="3">The sequence shown here is derived from an EMBL/GenBank/DDBJ whole genome shotgun (WGS) entry which is preliminary data.</text>
</comment>
<evidence type="ECO:0000313" key="3">
    <source>
        <dbReference type="EMBL" id="GFM34564.1"/>
    </source>
</evidence>
<evidence type="ECO:0000256" key="1">
    <source>
        <dbReference type="ARBA" id="ARBA00009981"/>
    </source>
</evidence>
<dbReference type="Gene3D" id="3.40.1620.10">
    <property type="entry name" value="YefM-like domain"/>
    <property type="match status" value="1"/>
</dbReference>
<comment type="similarity">
    <text evidence="1 2">Belongs to the phD/YefM antitoxin family.</text>
</comment>
<dbReference type="AlphaFoldDB" id="A0A7J0BNG1"/>
<dbReference type="PANTHER" id="PTHR33713:SF11">
    <property type="entry name" value="PREVENT-HOST-DEATH FAMILY PROTEIN"/>
    <property type="match status" value="1"/>
</dbReference>
<sequence>MKLSESVKPVSYVKAHASEIIRKVSEEQAAPVVITQNGEAKAVLMGIQEYEQMQESLAMLKLVAMSAKDIEEGRTVSVDDAFAAARGRLGKRGRK</sequence>
<gene>
    <name evidence="3" type="ORF">DSM101010T_29290</name>
</gene>
<dbReference type="InterPro" id="IPR036165">
    <property type="entry name" value="YefM-like_sf"/>
</dbReference>
<dbReference type="InterPro" id="IPR006442">
    <property type="entry name" value="Antitoxin_Phd/YefM"/>
</dbReference>
<comment type="function">
    <text evidence="2">Antitoxin component of a type II toxin-antitoxin (TA) system.</text>
</comment>
<dbReference type="Pfam" id="PF02604">
    <property type="entry name" value="PhdYeFM_antitox"/>
    <property type="match status" value="1"/>
</dbReference>
<dbReference type="InterPro" id="IPR051405">
    <property type="entry name" value="phD/YefM_antitoxin"/>
</dbReference>